<evidence type="ECO:0000256" key="1">
    <source>
        <dbReference type="ARBA" id="ARBA00022737"/>
    </source>
</evidence>
<dbReference type="InterPro" id="IPR044190">
    <property type="entry name" value="THA8-like"/>
</dbReference>
<organism evidence="3 4">
    <name type="scientific">Platanthera guangdongensis</name>
    <dbReference type="NCBI Taxonomy" id="2320717"/>
    <lineage>
        <taxon>Eukaryota</taxon>
        <taxon>Viridiplantae</taxon>
        <taxon>Streptophyta</taxon>
        <taxon>Embryophyta</taxon>
        <taxon>Tracheophyta</taxon>
        <taxon>Spermatophyta</taxon>
        <taxon>Magnoliopsida</taxon>
        <taxon>Liliopsida</taxon>
        <taxon>Asparagales</taxon>
        <taxon>Orchidaceae</taxon>
        <taxon>Orchidoideae</taxon>
        <taxon>Orchideae</taxon>
        <taxon>Orchidinae</taxon>
        <taxon>Platanthera</taxon>
    </lineage>
</organism>
<dbReference type="NCBIfam" id="TIGR00756">
    <property type="entry name" value="PPR"/>
    <property type="match status" value="1"/>
</dbReference>
<feature type="repeat" description="PPR" evidence="2">
    <location>
        <begin position="174"/>
        <end position="208"/>
    </location>
</feature>
<dbReference type="EMBL" id="JBBWWR010000012">
    <property type="protein sequence ID" value="KAK8959259.1"/>
    <property type="molecule type" value="Genomic_DNA"/>
</dbReference>
<dbReference type="InterPro" id="IPR011990">
    <property type="entry name" value="TPR-like_helical_dom_sf"/>
</dbReference>
<evidence type="ECO:0000313" key="3">
    <source>
        <dbReference type="EMBL" id="KAK8959259.1"/>
    </source>
</evidence>
<accession>A0ABR2M6G0</accession>
<protein>
    <submittedName>
        <fullName evidence="3">Pentatricopeptide repeat-containing protein</fullName>
    </submittedName>
</protein>
<evidence type="ECO:0000256" key="2">
    <source>
        <dbReference type="PROSITE-ProRule" id="PRU00708"/>
    </source>
</evidence>
<reference evidence="3 4" key="1">
    <citation type="journal article" date="2022" name="Nat. Plants">
        <title>Genomes of leafy and leafless Platanthera orchids illuminate the evolution of mycoheterotrophy.</title>
        <authorList>
            <person name="Li M.H."/>
            <person name="Liu K.W."/>
            <person name="Li Z."/>
            <person name="Lu H.C."/>
            <person name="Ye Q.L."/>
            <person name="Zhang D."/>
            <person name="Wang J.Y."/>
            <person name="Li Y.F."/>
            <person name="Zhong Z.M."/>
            <person name="Liu X."/>
            <person name="Yu X."/>
            <person name="Liu D.K."/>
            <person name="Tu X.D."/>
            <person name="Liu B."/>
            <person name="Hao Y."/>
            <person name="Liao X.Y."/>
            <person name="Jiang Y.T."/>
            <person name="Sun W.H."/>
            <person name="Chen J."/>
            <person name="Chen Y.Q."/>
            <person name="Ai Y."/>
            <person name="Zhai J.W."/>
            <person name="Wu S.S."/>
            <person name="Zhou Z."/>
            <person name="Hsiao Y.Y."/>
            <person name="Wu W.L."/>
            <person name="Chen Y.Y."/>
            <person name="Lin Y.F."/>
            <person name="Hsu J.L."/>
            <person name="Li C.Y."/>
            <person name="Wang Z.W."/>
            <person name="Zhao X."/>
            <person name="Zhong W.Y."/>
            <person name="Ma X.K."/>
            <person name="Ma L."/>
            <person name="Huang J."/>
            <person name="Chen G.Z."/>
            <person name="Huang M.Z."/>
            <person name="Huang L."/>
            <person name="Peng D.H."/>
            <person name="Luo Y.B."/>
            <person name="Zou S.Q."/>
            <person name="Chen S.P."/>
            <person name="Lan S."/>
            <person name="Tsai W.C."/>
            <person name="Van de Peer Y."/>
            <person name="Liu Z.J."/>
        </authorList>
    </citation>
    <scope>NUCLEOTIDE SEQUENCE [LARGE SCALE GENOMIC DNA]</scope>
    <source>
        <strain evidence="3">Lor288</strain>
    </source>
</reference>
<name>A0ABR2M6G0_9ASPA</name>
<keyword evidence="4" id="KW-1185">Reference proteome</keyword>
<feature type="repeat" description="PPR" evidence="2">
    <location>
        <begin position="139"/>
        <end position="173"/>
    </location>
</feature>
<dbReference type="InterPro" id="IPR002885">
    <property type="entry name" value="PPR_rpt"/>
</dbReference>
<proteinExistence type="predicted"/>
<dbReference type="PROSITE" id="PS51375">
    <property type="entry name" value="PPR"/>
    <property type="match status" value="2"/>
</dbReference>
<dbReference type="PANTHER" id="PTHR47594">
    <property type="entry name" value="PPR CONTAINING PLANT-LIKE PROTEIN"/>
    <property type="match status" value="1"/>
</dbReference>
<dbReference type="Pfam" id="PF13041">
    <property type="entry name" value="PPR_2"/>
    <property type="match status" value="1"/>
</dbReference>
<keyword evidence="1" id="KW-0677">Repeat</keyword>
<evidence type="ECO:0000313" key="4">
    <source>
        <dbReference type="Proteomes" id="UP001412067"/>
    </source>
</evidence>
<dbReference type="Proteomes" id="UP001412067">
    <property type="component" value="Unassembled WGS sequence"/>
</dbReference>
<dbReference type="Pfam" id="PF01535">
    <property type="entry name" value="PPR"/>
    <property type="match status" value="1"/>
</dbReference>
<sequence>MELSLLCYSTRFPHPRSSLPEEFLPLQAAFSNPNHCFLAGVRCGLRDGPRKPLSRGRVLSKEAIQAVQALKLAKSSPPPSAAAGAADDGRMADVFRGRIARLLKDDLLDVLKELQRQNEWEIALQVFAVVQKEFWYKPDPSLYSDMILMMGKNNLIEKAEKLFSELKKVGARPNTRVFTEVIGAFLRIGDVQKAMGMYKLMKDSGCSPDKLTFTILIRNLEKGGEEELATAVRRDCEFYIDSPGKFLEELDKNYFLQAIFLHAAKHQL</sequence>
<dbReference type="Gene3D" id="1.25.40.10">
    <property type="entry name" value="Tetratricopeptide repeat domain"/>
    <property type="match status" value="1"/>
</dbReference>
<comment type="caution">
    <text evidence="3">The sequence shown here is derived from an EMBL/GenBank/DDBJ whole genome shotgun (WGS) entry which is preliminary data.</text>
</comment>
<dbReference type="PANTHER" id="PTHR47594:SF5">
    <property type="entry name" value="PENTACOTRIPEPTIDE-REPEAT REGION OF PRORP DOMAIN-CONTAINING PROTEIN"/>
    <property type="match status" value="1"/>
</dbReference>
<gene>
    <name evidence="3" type="ORF">KSP40_PGU012854</name>
</gene>